<keyword evidence="9" id="KW-1185">Reference proteome</keyword>
<dbReference type="GO" id="GO:0043565">
    <property type="term" value="F:sequence-specific DNA binding"/>
    <property type="evidence" value="ECO:0007669"/>
    <property type="project" value="TreeGrafter"/>
</dbReference>
<dbReference type="GO" id="GO:0045944">
    <property type="term" value="P:positive regulation of transcription by RNA polymerase II"/>
    <property type="evidence" value="ECO:0007669"/>
    <property type="project" value="TreeGrafter"/>
</dbReference>
<gene>
    <name evidence="8" type="ORF">HIM_04365</name>
</gene>
<feature type="domain" description="Zn(2)-C6 fungal-type" evidence="7">
    <location>
        <begin position="12"/>
        <end position="45"/>
    </location>
</feature>
<keyword evidence="2" id="KW-0805">Transcription regulation</keyword>
<dbReference type="PANTHER" id="PTHR47540:SF2">
    <property type="entry name" value="ZN(II)2CYS6 TRANSCRIPTION FACTOR (EUROFUNG)"/>
    <property type="match status" value="1"/>
</dbReference>
<name>A0A0F7ZVA7_9HYPO</name>
<evidence type="ECO:0000256" key="3">
    <source>
        <dbReference type="ARBA" id="ARBA00023125"/>
    </source>
</evidence>
<dbReference type="CDD" id="cd00067">
    <property type="entry name" value="GAL4"/>
    <property type="match status" value="1"/>
</dbReference>
<keyword evidence="3" id="KW-0238">DNA-binding</keyword>
<evidence type="ECO:0000259" key="7">
    <source>
        <dbReference type="PROSITE" id="PS50048"/>
    </source>
</evidence>
<dbReference type="GO" id="GO:0000981">
    <property type="term" value="F:DNA-binding transcription factor activity, RNA polymerase II-specific"/>
    <property type="evidence" value="ECO:0007669"/>
    <property type="project" value="InterPro"/>
</dbReference>
<sequence length="479" mass="51456">MDGSKRRLVRLACDRCHRQKLRCSRASTQSRACQRCVKAGERCTYSPPLRLGRPVSSNKAGGQARRSSSDGNGSKSRSAERPEQVSPLTPITTPPAMPHAPPLCLPPGNSAKISMPSSPEDCSDLKTEKDNPFTSCLTPLSGSSHFPPVADSHRASMGPADYFMNPTMPSTLHANTNDTFFGDFDADFRHEAPRDPSIMLGMATTTPTYGLNDMLLYSMYSSLPVTLTDDKPQSGSIIDPERQLLDLQQSLFETSCSPTSVGEVCGLYKKINSTMKATNILLNIMTTVMASGSRHSSPPCSEDAARYAGQGYGTTTILLVTTCYTRILNDINAISSRLYDLVSTGDQEALLSLPCVQLGSFMPTTLVDPAIQTSLLVQLLFQSLREIEKRLPLLAGVVLDRPTSGRAAGGRMHAADVFGAVTSDVANLEAHVMGVLSVTLDLLSHSGNQQGLGQFSVGVVNKPPPPANQPPKVGQVWLE</sequence>
<dbReference type="EMBL" id="KQ030512">
    <property type="protein sequence ID" value="KJZ76283.1"/>
    <property type="molecule type" value="Genomic_DNA"/>
</dbReference>
<evidence type="ECO:0000256" key="6">
    <source>
        <dbReference type="SAM" id="MobiDB-lite"/>
    </source>
</evidence>
<dbReference type="InterPro" id="IPR051711">
    <property type="entry name" value="Stress_Response_Reg"/>
</dbReference>
<protein>
    <recommendedName>
        <fullName evidence="7">Zn(2)-C6 fungal-type domain-containing protein</fullName>
    </recommendedName>
</protein>
<evidence type="ECO:0000256" key="5">
    <source>
        <dbReference type="ARBA" id="ARBA00023242"/>
    </source>
</evidence>
<evidence type="ECO:0000256" key="2">
    <source>
        <dbReference type="ARBA" id="ARBA00023015"/>
    </source>
</evidence>
<feature type="compositionally biased region" description="Low complexity" evidence="6">
    <location>
        <begin position="65"/>
        <end position="76"/>
    </location>
</feature>
<dbReference type="OrthoDB" id="4222821at2759"/>
<dbReference type="InterPro" id="IPR001138">
    <property type="entry name" value="Zn2Cys6_DnaBD"/>
</dbReference>
<keyword evidence="4" id="KW-0804">Transcription</keyword>
<keyword evidence="5" id="KW-0539">Nucleus</keyword>
<evidence type="ECO:0000313" key="8">
    <source>
        <dbReference type="EMBL" id="KJZ76283.1"/>
    </source>
</evidence>
<proteinExistence type="predicted"/>
<evidence type="ECO:0000256" key="4">
    <source>
        <dbReference type="ARBA" id="ARBA00023163"/>
    </source>
</evidence>
<feature type="region of interest" description="Disordered" evidence="6">
    <location>
        <begin position="455"/>
        <end position="479"/>
    </location>
</feature>
<dbReference type="InterPro" id="IPR036864">
    <property type="entry name" value="Zn2-C6_fun-type_DNA-bd_sf"/>
</dbReference>
<evidence type="ECO:0000256" key="1">
    <source>
        <dbReference type="ARBA" id="ARBA00004123"/>
    </source>
</evidence>
<feature type="region of interest" description="Disordered" evidence="6">
    <location>
        <begin position="47"/>
        <end position="127"/>
    </location>
</feature>
<dbReference type="AlphaFoldDB" id="A0A0F7ZVA7"/>
<accession>A0A0F7ZVA7</accession>
<feature type="compositionally biased region" description="Pro residues" evidence="6">
    <location>
        <begin position="92"/>
        <end position="105"/>
    </location>
</feature>
<reference evidence="8 9" key="1">
    <citation type="journal article" date="2014" name="Genome Biol. Evol.">
        <title>Comparative genomics and transcriptomics analyses reveal divergent lifestyle features of nematode endoparasitic fungus Hirsutella minnesotensis.</title>
        <authorList>
            <person name="Lai Y."/>
            <person name="Liu K."/>
            <person name="Zhang X."/>
            <person name="Zhang X."/>
            <person name="Li K."/>
            <person name="Wang N."/>
            <person name="Shu C."/>
            <person name="Wu Y."/>
            <person name="Wang C."/>
            <person name="Bushley K.E."/>
            <person name="Xiang M."/>
            <person name="Liu X."/>
        </authorList>
    </citation>
    <scope>NUCLEOTIDE SEQUENCE [LARGE SCALE GENOMIC DNA]</scope>
    <source>
        <strain evidence="8 9">3608</strain>
    </source>
</reference>
<dbReference type="PROSITE" id="PS50048">
    <property type="entry name" value="ZN2_CY6_FUNGAL_2"/>
    <property type="match status" value="1"/>
</dbReference>
<dbReference type="GO" id="GO:0008270">
    <property type="term" value="F:zinc ion binding"/>
    <property type="evidence" value="ECO:0007669"/>
    <property type="project" value="InterPro"/>
</dbReference>
<dbReference type="SMART" id="SM00066">
    <property type="entry name" value="GAL4"/>
    <property type="match status" value="1"/>
</dbReference>
<dbReference type="Proteomes" id="UP000054481">
    <property type="component" value="Unassembled WGS sequence"/>
</dbReference>
<dbReference type="PROSITE" id="PS00463">
    <property type="entry name" value="ZN2_CY6_FUNGAL_1"/>
    <property type="match status" value="1"/>
</dbReference>
<dbReference type="SUPFAM" id="SSF57701">
    <property type="entry name" value="Zn2/Cys6 DNA-binding domain"/>
    <property type="match status" value="1"/>
</dbReference>
<dbReference type="PANTHER" id="PTHR47540">
    <property type="entry name" value="THIAMINE REPRESSIBLE GENES REGULATORY PROTEIN THI5"/>
    <property type="match status" value="1"/>
</dbReference>
<dbReference type="GO" id="GO:0005634">
    <property type="term" value="C:nucleus"/>
    <property type="evidence" value="ECO:0007669"/>
    <property type="project" value="UniProtKB-SubCell"/>
</dbReference>
<evidence type="ECO:0000313" key="9">
    <source>
        <dbReference type="Proteomes" id="UP000054481"/>
    </source>
</evidence>
<dbReference type="Pfam" id="PF00172">
    <property type="entry name" value="Zn_clus"/>
    <property type="match status" value="1"/>
</dbReference>
<organism evidence="8 9">
    <name type="scientific">Hirsutella minnesotensis 3608</name>
    <dbReference type="NCBI Taxonomy" id="1043627"/>
    <lineage>
        <taxon>Eukaryota</taxon>
        <taxon>Fungi</taxon>
        <taxon>Dikarya</taxon>
        <taxon>Ascomycota</taxon>
        <taxon>Pezizomycotina</taxon>
        <taxon>Sordariomycetes</taxon>
        <taxon>Hypocreomycetidae</taxon>
        <taxon>Hypocreales</taxon>
        <taxon>Ophiocordycipitaceae</taxon>
        <taxon>Hirsutella</taxon>
    </lineage>
</organism>
<dbReference type="Gene3D" id="4.10.240.10">
    <property type="entry name" value="Zn(2)-C6 fungal-type DNA-binding domain"/>
    <property type="match status" value="1"/>
</dbReference>
<comment type="subcellular location">
    <subcellularLocation>
        <location evidence="1">Nucleus</location>
    </subcellularLocation>
</comment>